<keyword evidence="2" id="KW-0597">Phosphoprotein</keyword>
<comment type="subcellular location">
    <subcellularLocation>
        <location evidence="1">Nucleus speckle</location>
    </subcellularLocation>
</comment>
<accession>A0ABD3A144</accession>
<dbReference type="CDD" id="cd12466">
    <property type="entry name" value="RRM2_AtRSp31_like"/>
    <property type="match status" value="1"/>
</dbReference>
<evidence type="ECO:0000256" key="9">
    <source>
        <dbReference type="ARBA" id="ARBA00061587"/>
    </source>
</evidence>
<evidence type="ECO:0000256" key="10">
    <source>
        <dbReference type="PROSITE-ProRule" id="PRU00176"/>
    </source>
</evidence>
<evidence type="ECO:0000256" key="6">
    <source>
        <dbReference type="ARBA" id="ARBA00022884"/>
    </source>
</evidence>
<dbReference type="Gene3D" id="3.30.70.330">
    <property type="match status" value="2"/>
</dbReference>
<feature type="compositionally biased region" description="Basic and acidic residues" evidence="11">
    <location>
        <begin position="296"/>
        <end position="311"/>
    </location>
</feature>
<dbReference type="GO" id="GO:0003723">
    <property type="term" value="F:RNA binding"/>
    <property type="evidence" value="ECO:0007669"/>
    <property type="project" value="UniProtKB-UniRule"/>
</dbReference>
<keyword evidence="8" id="KW-0539">Nucleus</keyword>
<dbReference type="InterPro" id="IPR000504">
    <property type="entry name" value="RRM_dom"/>
</dbReference>
<dbReference type="EMBL" id="JBJUIK010000007">
    <property type="protein sequence ID" value="KAL3524235.1"/>
    <property type="molecule type" value="Genomic_DNA"/>
</dbReference>
<proteinExistence type="inferred from homology"/>
<dbReference type="InterPro" id="IPR012677">
    <property type="entry name" value="Nucleotide-bd_a/b_plait_sf"/>
</dbReference>
<feature type="domain" description="RRM" evidence="12">
    <location>
        <begin position="2"/>
        <end position="74"/>
    </location>
</feature>
<evidence type="ECO:0000259" key="12">
    <source>
        <dbReference type="PROSITE" id="PS50102"/>
    </source>
</evidence>
<feature type="compositionally biased region" description="Basic and acidic residues" evidence="11">
    <location>
        <begin position="234"/>
        <end position="255"/>
    </location>
</feature>
<sequence>MRPIFCGNFEYDARQSDLERLFRKYGKVDKVDMKSGFAFVYMVDERDAEDAIRGLDRIEFGRKGRRLRVEWTKQERSRKPESFKKSSSGSRLSKTLFVINFDPYHTRTRDLERHFDPHGKILNVRIRRNFAFIQYETQEDATKALDATNMSKLMDRVITVEYAMKDDDERRSGYSPDRSRGRSPKRSYDRGQSPSPYGRQRASPDYGRGRGQSRSPYRRERASPDYGRGPVGSGRDRNSEYDGGRNPSPRKERNSVHSHGHSPSPGRVRPGSENGHETSPRERTTPDYGRNSSPNPRREKRERMSPDDTRKGRSPSSNPELMDSPGYGGTESPLPERYRSRSPPAQERTWS</sequence>
<feature type="region of interest" description="Disordered" evidence="11">
    <location>
        <begin position="168"/>
        <end position="351"/>
    </location>
</feature>
<dbReference type="InterPro" id="IPR035979">
    <property type="entry name" value="RBD_domain_sf"/>
</dbReference>
<dbReference type="InterPro" id="IPR050907">
    <property type="entry name" value="SRSF"/>
</dbReference>
<evidence type="ECO:0000256" key="8">
    <source>
        <dbReference type="ARBA" id="ARBA00023242"/>
    </source>
</evidence>
<dbReference type="FunFam" id="3.30.70.330:FF:000299">
    <property type="entry name" value="Serine/arginine-rich splicing factor RS31"/>
    <property type="match status" value="1"/>
</dbReference>
<feature type="compositionally biased region" description="Basic and acidic residues" evidence="11">
    <location>
        <begin position="168"/>
        <end position="180"/>
    </location>
</feature>
<comment type="similarity">
    <text evidence="9">Belongs to the splicing factor SR family. RS subfamily.</text>
</comment>
<evidence type="ECO:0000256" key="1">
    <source>
        <dbReference type="ARBA" id="ARBA00004324"/>
    </source>
</evidence>
<dbReference type="GO" id="GO:0005681">
    <property type="term" value="C:spliceosomal complex"/>
    <property type="evidence" value="ECO:0007669"/>
    <property type="project" value="UniProtKB-KW"/>
</dbReference>
<feature type="compositionally biased region" description="Basic and acidic residues" evidence="11">
    <location>
        <begin position="274"/>
        <end position="285"/>
    </location>
</feature>
<keyword evidence="4" id="KW-0747">Spliceosome</keyword>
<evidence type="ECO:0000256" key="4">
    <source>
        <dbReference type="ARBA" id="ARBA00022728"/>
    </source>
</evidence>
<protein>
    <recommendedName>
        <fullName evidence="12">RRM domain-containing protein</fullName>
    </recommendedName>
</protein>
<evidence type="ECO:0000313" key="14">
    <source>
        <dbReference type="Proteomes" id="UP001630127"/>
    </source>
</evidence>
<dbReference type="FunFam" id="3.30.70.330:FF:000294">
    <property type="entry name" value="Serine/arginine-rich splicing factor RS31"/>
    <property type="match status" value="1"/>
</dbReference>
<gene>
    <name evidence="13" type="ORF">ACH5RR_017069</name>
</gene>
<feature type="domain" description="RRM" evidence="12">
    <location>
        <begin position="94"/>
        <end position="165"/>
    </location>
</feature>
<reference evidence="13 14" key="1">
    <citation type="submission" date="2024-11" db="EMBL/GenBank/DDBJ databases">
        <title>A near-complete genome assembly of Cinchona calisaya.</title>
        <authorList>
            <person name="Lian D.C."/>
            <person name="Zhao X.W."/>
            <person name="Wei L."/>
        </authorList>
    </citation>
    <scope>NUCLEOTIDE SEQUENCE [LARGE SCALE GENOMIC DNA]</scope>
    <source>
        <tissue evidence="13">Nenye</tissue>
    </source>
</reference>
<dbReference type="AlphaFoldDB" id="A0ABD3A144"/>
<evidence type="ECO:0000256" key="5">
    <source>
        <dbReference type="ARBA" id="ARBA00022737"/>
    </source>
</evidence>
<evidence type="ECO:0000256" key="7">
    <source>
        <dbReference type="ARBA" id="ARBA00023187"/>
    </source>
</evidence>
<dbReference type="PANTHER" id="PTHR23147">
    <property type="entry name" value="SERINE/ARGININE RICH SPLICING FACTOR"/>
    <property type="match status" value="1"/>
</dbReference>
<keyword evidence="3" id="KW-0507">mRNA processing</keyword>
<dbReference type="GO" id="GO:0008380">
    <property type="term" value="P:RNA splicing"/>
    <property type="evidence" value="ECO:0007669"/>
    <property type="project" value="UniProtKB-KW"/>
</dbReference>
<evidence type="ECO:0000256" key="3">
    <source>
        <dbReference type="ARBA" id="ARBA00022664"/>
    </source>
</evidence>
<keyword evidence="14" id="KW-1185">Reference proteome</keyword>
<dbReference type="Pfam" id="PF00076">
    <property type="entry name" value="RRM_1"/>
    <property type="match status" value="2"/>
</dbReference>
<dbReference type="GO" id="GO:0006397">
    <property type="term" value="P:mRNA processing"/>
    <property type="evidence" value="ECO:0007669"/>
    <property type="project" value="UniProtKB-KW"/>
</dbReference>
<keyword evidence="5" id="KW-0677">Repeat</keyword>
<evidence type="ECO:0000256" key="2">
    <source>
        <dbReference type="ARBA" id="ARBA00022553"/>
    </source>
</evidence>
<evidence type="ECO:0000313" key="13">
    <source>
        <dbReference type="EMBL" id="KAL3524235.1"/>
    </source>
</evidence>
<dbReference type="Proteomes" id="UP001630127">
    <property type="component" value="Unassembled WGS sequence"/>
</dbReference>
<comment type="caution">
    <text evidence="13">The sequence shown here is derived from an EMBL/GenBank/DDBJ whole genome shotgun (WGS) entry which is preliminary data.</text>
</comment>
<evidence type="ECO:0000256" key="11">
    <source>
        <dbReference type="SAM" id="MobiDB-lite"/>
    </source>
</evidence>
<dbReference type="GO" id="GO:0016607">
    <property type="term" value="C:nuclear speck"/>
    <property type="evidence" value="ECO:0007669"/>
    <property type="project" value="UniProtKB-SubCell"/>
</dbReference>
<dbReference type="CDD" id="cd12234">
    <property type="entry name" value="RRM1_AtRSp31_like"/>
    <property type="match status" value="1"/>
</dbReference>
<organism evidence="13 14">
    <name type="scientific">Cinchona calisaya</name>
    <dbReference type="NCBI Taxonomy" id="153742"/>
    <lineage>
        <taxon>Eukaryota</taxon>
        <taxon>Viridiplantae</taxon>
        <taxon>Streptophyta</taxon>
        <taxon>Embryophyta</taxon>
        <taxon>Tracheophyta</taxon>
        <taxon>Spermatophyta</taxon>
        <taxon>Magnoliopsida</taxon>
        <taxon>eudicotyledons</taxon>
        <taxon>Gunneridae</taxon>
        <taxon>Pentapetalae</taxon>
        <taxon>asterids</taxon>
        <taxon>lamiids</taxon>
        <taxon>Gentianales</taxon>
        <taxon>Rubiaceae</taxon>
        <taxon>Cinchonoideae</taxon>
        <taxon>Cinchoneae</taxon>
        <taxon>Cinchona</taxon>
    </lineage>
</organism>
<dbReference type="SUPFAM" id="SSF54928">
    <property type="entry name" value="RNA-binding domain, RBD"/>
    <property type="match status" value="2"/>
</dbReference>
<dbReference type="PROSITE" id="PS50102">
    <property type="entry name" value="RRM"/>
    <property type="match status" value="2"/>
</dbReference>
<keyword evidence="7" id="KW-0508">mRNA splicing</keyword>
<keyword evidence="6 10" id="KW-0694">RNA-binding</keyword>
<name>A0ABD3A144_9GENT</name>
<dbReference type="SMART" id="SM00360">
    <property type="entry name" value="RRM"/>
    <property type="match status" value="2"/>
</dbReference>